<reference evidence="2 3" key="1">
    <citation type="submission" date="2018-07" db="EMBL/GenBank/DDBJ databases">
        <title>Parabacteroides acidifaciens nov. sp., isolated from human feces.</title>
        <authorList>
            <person name="Wang Y.J."/>
        </authorList>
    </citation>
    <scope>NUCLEOTIDE SEQUENCE [LARGE SCALE GENOMIC DNA]</scope>
    <source>
        <strain evidence="2 3">426-9</strain>
    </source>
</reference>
<feature type="non-terminal residue" evidence="2">
    <location>
        <position position="61"/>
    </location>
</feature>
<keyword evidence="1" id="KW-0472">Membrane</keyword>
<name>A0A3D8H937_9BACT</name>
<proteinExistence type="predicted"/>
<accession>A0A3D8H937</accession>
<comment type="caution">
    <text evidence="2">The sequence shown here is derived from an EMBL/GenBank/DDBJ whole genome shotgun (WGS) entry which is preliminary data.</text>
</comment>
<feature type="transmembrane region" description="Helical" evidence="1">
    <location>
        <begin position="12"/>
        <end position="33"/>
    </location>
</feature>
<sequence length="61" mass="6958">MLCLNKKDRRNICEKAIGIPVAFFCIGWLFQILPELNYPVPALRRGIAEEQALSKLVNDDL</sequence>
<evidence type="ECO:0000313" key="2">
    <source>
        <dbReference type="EMBL" id="RDU47505.1"/>
    </source>
</evidence>
<evidence type="ECO:0000313" key="3">
    <source>
        <dbReference type="Proteomes" id="UP000256321"/>
    </source>
</evidence>
<organism evidence="2 3">
    <name type="scientific">Parabacteroides acidifaciens</name>
    <dbReference type="NCBI Taxonomy" id="2290935"/>
    <lineage>
        <taxon>Bacteria</taxon>
        <taxon>Pseudomonadati</taxon>
        <taxon>Bacteroidota</taxon>
        <taxon>Bacteroidia</taxon>
        <taxon>Bacteroidales</taxon>
        <taxon>Tannerellaceae</taxon>
        <taxon>Parabacteroides</taxon>
    </lineage>
</organism>
<evidence type="ECO:0000256" key="1">
    <source>
        <dbReference type="SAM" id="Phobius"/>
    </source>
</evidence>
<keyword evidence="1" id="KW-0812">Transmembrane</keyword>
<protein>
    <submittedName>
        <fullName evidence="2">Uncharacterized protein</fullName>
    </submittedName>
</protein>
<dbReference type="Proteomes" id="UP000256321">
    <property type="component" value="Unassembled WGS sequence"/>
</dbReference>
<dbReference type="EMBL" id="QREV01000078">
    <property type="protein sequence ID" value="RDU47505.1"/>
    <property type="molecule type" value="Genomic_DNA"/>
</dbReference>
<dbReference type="AlphaFoldDB" id="A0A3D8H937"/>
<gene>
    <name evidence="2" type="ORF">DWU89_19175</name>
</gene>
<keyword evidence="1" id="KW-1133">Transmembrane helix</keyword>